<reference evidence="1" key="1">
    <citation type="submission" date="2022-04" db="EMBL/GenBank/DDBJ databases">
        <authorList>
            <person name="Seo M.-J."/>
        </authorList>
    </citation>
    <scope>NUCLEOTIDE SEQUENCE</scope>
    <source>
        <strain evidence="1">MBLB2552</strain>
    </source>
</reference>
<accession>A0A9X1XYQ9</accession>
<keyword evidence="1" id="KW-0547">Nucleotide-binding</keyword>
<dbReference type="EMBL" id="JALPRK010000008">
    <property type="protein sequence ID" value="MCK8487749.1"/>
    <property type="molecule type" value="Genomic_DNA"/>
</dbReference>
<dbReference type="InterPro" id="IPR027417">
    <property type="entry name" value="P-loop_NTPase"/>
</dbReference>
<dbReference type="Gene3D" id="3.40.50.300">
    <property type="entry name" value="P-loop containing nucleotide triphosphate hydrolases"/>
    <property type="match status" value="1"/>
</dbReference>
<name>A0A9X1XYQ9_9BACL</name>
<sequence length="189" mass="22196">MNRFVIMTVGMTHSGKTTFATELEKVMQQDAVVIDQDNHAEFINKHYMKLRPSEGPNMLKFSITNTIVAYAVEHSHMHILLSNSNLHEPSRRKVLRYFQEKGFQRILVYFELPYKLLEERVEKTQRHHKVFRNASSFSEILQRQRGSQQDRPGPEEAEYLFVIKDPCDFPVIIGQIQDLCMDNEQGELR</sequence>
<dbReference type="AlphaFoldDB" id="A0A9X1XYQ9"/>
<protein>
    <submittedName>
        <fullName evidence="1">ATP-binding protein</fullName>
    </submittedName>
</protein>
<dbReference type="RefSeq" id="WP_248551840.1">
    <property type="nucleotide sequence ID" value="NZ_JALPRK010000008.1"/>
</dbReference>
<dbReference type="SUPFAM" id="SSF52540">
    <property type="entry name" value="P-loop containing nucleoside triphosphate hydrolases"/>
    <property type="match status" value="1"/>
</dbReference>
<comment type="caution">
    <text evidence="1">The sequence shown here is derived from an EMBL/GenBank/DDBJ whole genome shotgun (WGS) entry which is preliminary data.</text>
</comment>
<keyword evidence="2" id="KW-1185">Reference proteome</keyword>
<dbReference type="Pfam" id="PF13671">
    <property type="entry name" value="AAA_33"/>
    <property type="match status" value="1"/>
</dbReference>
<gene>
    <name evidence="1" type="ORF">M0651_11240</name>
</gene>
<dbReference type="GO" id="GO:0005524">
    <property type="term" value="F:ATP binding"/>
    <property type="evidence" value="ECO:0007669"/>
    <property type="project" value="UniProtKB-KW"/>
</dbReference>
<evidence type="ECO:0000313" key="1">
    <source>
        <dbReference type="EMBL" id="MCK8487749.1"/>
    </source>
</evidence>
<evidence type="ECO:0000313" key="2">
    <source>
        <dbReference type="Proteomes" id="UP001139534"/>
    </source>
</evidence>
<keyword evidence="1" id="KW-0067">ATP-binding</keyword>
<organism evidence="1 2">
    <name type="scientific">Paenibacillus mellifer</name>
    <dbReference type="NCBI Taxonomy" id="2937794"/>
    <lineage>
        <taxon>Bacteria</taxon>
        <taxon>Bacillati</taxon>
        <taxon>Bacillota</taxon>
        <taxon>Bacilli</taxon>
        <taxon>Bacillales</taxon>
        <taxon>Paenibacillaceae</taxon>
        <taxon>Paenibacillus</taxon>
    </lineage>
</organism>
<dbReference type="Proteomes" id="UP001139534">
    <property type="component" value="Unassembled WGS sequence"/>
</dbReference>
<proteinExistence type="predicted"/>